<evidence type="ECO:0000313" key="5">
    <source>
        <dbReference type="Proteomes" id="UP001551584"/>
    </source>
</evidence>
<feature type="chain" id="PRO_5046278374" evidence="2">
    <location>
        <begin position="28"/>
        <end position="430"/>
    </location>
</feature>
<feature type="region of interest" description="Disordered" evidence="1">
    <location>
        <begin position="99"/>
        <end position="118"/>
    </location>
</feature>
<reference evidence="4 5" key="1">
    <citation type="submission" date="2024-06" db="EMBL/GenBank/DDBJ databases">
        <title>The Natural Products Discovery Center: Release of the First 8490 Sequenced Strains for Exploring Actinobacteria Biosynthetic Diversity.</title>
        <authorList>
            <person name="Kalkreuter E."/>
            <person name="Kautsar S.A."/>
            <person name="Yang D."/>
            <person name="Bader C.D."/>
            <person name="Teijaro C.N."/>
            <person name="Fluegel L."/>
            <person name="Davis C.M."/>
            <person name="Simpson J.R."/>
            <person name="Lauterbach L."/>
            <person name="Steele A.D."/>
            <person name="Gui C."/>
            <person name="Meng S."/>
            <person name="Li G."/>
            <person name="Viehrig K."/>
            <person name="Ye F."/>
            <person name="Su P."/>
            <person name="Kiefer A.F."/>
            <person name="Nichols A."/>
            <person name="Cepeda A.J."/>
            <person name="Yan W."/>
            <person name="Fan B."/>
            <person name="Jiang Y."/>
            <person name="Adhikari A."/>
            <person name="Zheng C.-J."/>
            <person name="Schuster L."/>
            <person name="Cowan T.M."/>
            <person name="Smanski M.J."/>
            <person name="Chevrette M.G."/>
            <person name="De Carvalho L.P.S."/>
            <person name="Shen B."/>
        </authorList>
    </citation>
    <scope>NUCLEOTIDE SEQUENCE [LARGE SCALE GENOMIC DNA]</scope>
    <source>
        <strain evidence="4 5">NPDC048117</strain>
    </source>
</reference>
<name>A0ABV3ERZ1_9ACTN</name>
<dbReference type="InterPro" id="IPR053140">
    <property type="entry name" value="GDSL_Rv0518-like"/>
</dbReference>
<dbReference type="InterPro" id="IPR036514">
    <property type="entry name" value="SGNH_hydro_sf"/>
</dbReference>
<sequence length="430" mass="45188">MPRRLPGHLAVLITGLAMLLAAQPASASASRSAAAWTGTWAAAPSAVPASSTLAFEEQTLRQVVRTSVAGRGVRVRLTNEFGATPLVIGEARVALAAPGEPGGIRPGTDRPLRFGGRTSVTVPPGARRWSDPVALDLPAGADLTVSTYLPRRTPATTVHNLAYQHGWVAPGNVTGKPAVEPTATVTTWYFLSGVSVTGGPRAGRSRAVVAFGDSITDGAETTLGANRRWPDRLAERFRTDPASARLGVLNAGISGNRLLRDPRPPAGTPAEDYAAFFGEAGLKRFERDVLDQPGAGYVVVLLGVNDIGQPGGPAAPADEEVTAAEVIEGHRRLVAMAHRHGLKAYGATIMPFEGDDLGFHTPEREAKRQAVNAWIRTGGVYDAVVDFDAATRDPAHPARLLPAYDSGDGLHPNDAGMKAMADAVPLRLFR</sequence>
<evidence type="ECO:0000256" key="2">
    <source>
        <dbReference type="SAM" id="SignalP"/>
    </source>
</evidence>
<dbReference type="EMBL" id="JBEZNA010000038">
    <property type="protein sequence ID" value="MEU9578991.1"/>
    <property type="molecule type" value="Genomic_DNA"/>
</dbReference>
<gene>
    <name evidence="4" type="ORF">AB0D95_17285</name>
</gene>
<evidence type="ECO:0000256" key="1">
    <source>
        <dbReference type="SAM" id="MobiDB-lite"/>
    </source>
</evidence>
<keyword evidence="4" id="KW-0378">Hydrolase</keyword>
<dbReference type="InterPro" id="IPR013830">
    <property type="entry name" value="SGNH_hydro"/>
</dbReference>
<dbReference type="CDD" id="cd01830">
    <property type="entry name" value="XynE_like"/>
    <property type="match status" value="1"/>
</dbReference>
<dbReference type="Gene3D" id="3.40.50.1110">
    <property type="entry name" value="SGNH hydrolase"/>
    <property type="match status" value="1"/>
</dbReference>
<proteinExistence type="predicted"/>
<feature type="signal peptide" evidence="2">
    <location>
        <begin position="1"/>
        <end position="27"/>
    </location>
</feature>
<dbReference type="RefSeq" id="WP_359273509.1">
    <property type="nucleotide sequence ID" value="NZ_JBEZNA010000038.1"/>
</dbReference>
<evidence type="ECO:0000259" key="3">
    <source>
        <dbReference type="Pfam" id="PF13472"/>
    </source>
</evidence>
<evidence type="ECO:0000313" key="4">
    <source>
        <dbReference type="EMBL" id="MEU9578991.1"/>
    </source>
</evidence>
<dbReference type="PANTHER" id="PTHR43784:SF2">
    <property type="entry name" value="GDSL-LIKE LIPASE_ACYLHYDROLASE, PUTATIVE (AFU_ORTHOLOGUE AFUA_2G00820)-RELATED"/>
    <property type="match status" value="1"/>
</dbReference>
<keyword evidence="2" id="KW-0732">Signal</keyword>
<accession>A0ABV3ERZ1</accession>
<dbReference type="SUPFAM" id="SSF52266">
    <property type="entry name" value="SGNH hydrolase"/>
    <property type="match status" value="1"/>
</dbReference>
<protein>
    <submittedName>
        <fullName evidence="4">SGNH/GDSL hydrolase family protein</fullName>
    </submittedName>
</protein>
<dbReference type="GO" id="GO:0016787">
    <property type="term" value="F:hydrolase activity"/>
    <property type="evidence" value="ECO:0007669"/>
    <property type="project" value="UniProtKB-KW"/>
</dbReference>
<keyword evidence="5" id="KW-1185">Reference proteome</keyword>
<organism evidence="4 5">
    <name type="scientific">Streptomyces chilikensis</name>
    <dbReference type="NCBI Taxonomy" id="1194079"/>
    <lineage>
        <taxon>Bacteria</taxon>
        <taxon>Bacillati</taxon>
        <taxon>Actinomycetota</taxon>
        <taxon>Actinomycetes</taxon>
        <taxon>Kitasatosporales</taxon>
        <taxon>Streptomycetaceae</taxon>
        <taxon>Streptomyces</taxon>
    </lineage>
</organism>
<dbReference type="PANTHER" id="PTHR43784">
    <property type="entry name" value="GDSL-LIKE LIPASE/ACYLHYDROLASE, PUTATIVE (AFU_ORTHOLOGUE AFUA_2G00820)-RELATED"/>
    <property type="match status" value="1"/>
</dbReference>
<comment type="caution">
    <text evidence="4">The sequence shown here is derived from an EMBL/GenBank/DDBJ whole genome shotgun (WGS) entry which is preliminary data.</text>
</comment>
<dbReference type="Proteomes" id="UP001551584">
    <property type="component" value="Unassembled WGS sequence"/>
</dbReference>
<feature type="domain" description="SGNH hydrolase-type esterase" evidence="3">
    <location>
        <begin position="210"/>
        <end position="419"/>
    </location>
</feature>
<dbReference type="Pfam" id="PF13472">
    <property type="entry name" value="Lipase_GDSL_2"/>
    <property type="match status" value="1"/>
</dbReference>